<accession>A0A897MSA7</accession>
<dbReference type="GeneID" id="70685576"/>
<keyword evidence="2" id="KW-0969">Cilium</keyword>
<dbReference type="AlphaFoldDB" id="A0A897MSA7"/>
<feature type="transmembrane region" description="Helical" evidence="1">
    <location>
        <begin position="12"/>
        <end position="33"/>
    </location>
</feature>
<keyword evidence="3" id="KW-1185">Reference proteome</keyword>
<keyword evidence="1" id="KW-0812">Transmembrane</keyword>
<evidence type="ECO:0000256" key="1">
    <source>
        <dbReference type="SAM" id="Phobius"/>
    </source>
</evidence>
<evidence type="ECO:0000313" key="2">
    <source>
        <dbReference type="EMBL" id="QSG03397.1"/>
    </source>
</evidence>
<dbReference type="Pfam" id="PF23923">
    <property type="entry name" value="DUF7262"/>
    <property type="match status" value="1"/>
</dbReference>
<name>A0A897MSA7_9EURY</name>
<dbReference type="RefSeq" id="WP_238477449.1">
    <property type="nucleotide sequence ID" value="NZ_CP064786.1"/>
</dbReference>
<keyword evidence="2" id="KW-0282">Flagellum</keyword>
<dbReference type="Proteomes" id="UP000663586">
    <property type="component" value="Chromosome"/>
</dbReference>
<sequence length="136" mass="14801">MRDGRGQLSTPVVEAGLGVILIFAVVTTFALGVPGADTQQAQLDLYAEDTAAVLSGETPRHQDATRLTELARSEDAFEREHERADRRLDELLPDNVLYQIETDHGIAGMERPGGVPYGSATVPTEHGDVTIRVWYA</sequence>
<keyword evidence="1" id="KW-0472">Membrane</keyword>
<proteinExistence type="predicted"/>
<keyword evidence="1" id="KW-1133">Transmembrane helix</keyword>
<evidence type="ECO:0000313" key="3">
    <source>
        <dbReference type="Proteomes" id="UP000663586"/>
    </source>
</evidence>
<dbReference type="InterPro" id="IPR055686">
    <property type="entry name" value="DUF7262"/>
</dbReference>
<gene>
    <name evidence="2" type="ORF">AArcS_2200</name>
</gene>
<organism evidence="2 3">
    <name type="scientific">Natranaeroarchaeum sulfidigenes</name>
    <dbReference type="NCBI Taxonomy" id="2784880"/>
    <lineage>
        <taxon>Archaea</taxon>
        <taxon>Methanobacteriati</taxon>
        <taxon>Methanobacteriota</taxon>
        <taxon>Stenosarchaea group</taxon>
        <taxon>Halobacteria</taxon>
        <taxon>Halobacteriales</taxon>
        <taxon>Natronoarchaeaceae</taxon>
        <taxon>Natranaeroarchaeum</taxon>
    </lineage>
</organism>
<reference evidence="2" key="1">
    <citation type="submission" date="2020-11" db="EMBL/GenBank/DDBJ databases">
        <title>Carbohydrate-dependent, anaerobic sulfur respiration: A novel catabolism in halophilic archaea.</title>
        <authorList>
            <person name="Sorokin D.Y."/>
            <person name="Messina E."/>
            <person name="Smedile F."/>
            <person name="La Cono V."/>
            <person name="Hallsworth J.E."/>
            <person name="Yakimov M.M."/>
        </authorList>
    </citation>
    <scope>NUCLEOTIDE SEQUENCE</scope>
    <source>
        <strain evidence="2">AArc-S</strain>
    </source>
</reference>
<keyword evidence="2" id="KW-0966">Cell projection</keyword>
<dbReference type="KEGG" id="hara:AArcS_2200"/>
<protein>
    <submittedName>
        <fullName evidence="2">Putative pilin/flagellin</fullName>
    </submittedName>
</protein>
<dbReference type="EMBL" id="CP064786">
    <property type="protein sequence ID" value="QSG03397.1"/>
    <property type="molecule type" value="Genomic_DNA"/>
</dbReference>